<gene>
    <name evidence="9" type="ORF">RZN69_10005</name>
</gene>
<comment type="similarity">
    <text evidence="2">Belongs to the autoinducer-2 exporter (AI-2E) (TC 2.A.86) family.</text>
</comment>
<dbReference type="PANTHER" id="PTHR21716">
    <property type="entry name" value="TRANSMEMBRANE PROTEIN"/>
    <property type="match status" value="1"/>
</dbReference>
<dbReference type="InterPro" id="IPR002549">
    <property type="entry name" value="AI-2E-like"/>
</dbReference>
<evidence type="ECO:0000256" key="6">
    <source>
        <dbReference type="ARBA" id="ARBA00022989"/>
    </source>
</evidence>
<evidence type="ECO:0000256" key="5">
    <source>
        <dbReference type="ARBA" id="ARBA00022692"/>
    </source>
</evidence>
<dbReference type="GO" id="GO:0005886">
    <property type="term" value="C:plasma membrane"/>
    <property type="evidence" value="ECO:0007669"/>
    <property type="project" value="UniProtKB-SubCell"/>
</dbReference>
<keyword evidence="4" id="KW-1003">Cell membrane</keyword>
<dbReference type="KEGG" id="puo:RZN69_10005"/>
<evidence type="ECO:0000256" key="4">
    <source>
        <dbReference type="ARBA" id="ARBA00022475"/>
    </source>
</evidence>
<feature type="transmembrane region" description="Helical" evidence="8">
    <location>
        <begin position="17"/>
        <end position="38"/>
    </location>
</feature>
<keyword evidence="6 8" id="KW-1133">Transmembrane helix</keyword>
<keyword evidence="10" id="KW-1185">Reference proteome</keyword>
<evidence type="ECO:0000256" key="7">
    <source>
        <dbReference type="ARBA" id="ARBA00023136"/>
    </source>
</evidence>
<feature type="transmembrane region" description="Helical" evidence="8">
    <location>
        <begin position="276"/>
        <end position="295"/>
    </location>
</feature>
<comment type="subcellular location">
    <subcellularLocation>
        <location evidence="1">Cell membrane</location>
        <topology evidence="1">Multi-pass membrane protein</topology>
    </subcellularLocation>
</comment>
<feature type="transmembrane region" description="Helical" evidence="8">
    <location>
        <begin position="44"/>
        <end position="65"/>
    </location>
</feature>
<dbReference type="PANTHER" id="PTHR21716:SF53">
    <property type="entry name" value="PERMEASE PERM-RELATED"/>
    <property type="match status" value="1"/>
</dbReference>
<keyword evidence="7 8" id="KW-0472">Membrane</keyword>
<keyword evidence="3" id="KW-0813">Transport</keyword>
<feature type="transmembrane region" description="Helical" evidence="8">
    <location>
        <begin position="301"/>
        <end position="322"/>
    </location>
</feature>
<evidence type="ECO:0000256" key="2">
    <source>
        <dbReference type="ARBA" id="ARBA00009773"/>
    </source>
</evidence>
<evidence type="ECO:0000313" key="9">
    <source>
        <dbReference type="EMBL" id="WOO43422.1"/>
    </source>
</evidence>
<dbReference type="EMBL" id="CP136920">
    <property type="protein sequence ID" value="WOO43422.1"/>
    <property type="molecule type" value="Genomic_DNA"/>
</dbReference>
<dbReference type="RefSeq" id="WP_317835977.1">
    <property type="nucleotide sequence ID" value="NZ_CP136920.1"/>
</dbReference>
<feature type="transmembrane region" description="Helical" evidence="8">
    <location>
        <begin position="244"/>
        <end position="264"/>
    </location>
</feature>
<evidence type="ECO:0000256" key="1">
    <source>
        <dbReference type="ARBA" id="ARBA00004651"/>
    </source>
</evidence>
<feature type="transmembrane region" description="Helical" evidence="8">
    <location>
        <begin position="342"/>
        <end position="369"/>
    </location>
</feature>
<dbReference type="GO" id="GO:0055085">
    <property type="term" value="P:transmembrane transport"/>
    <property type="evidence" value="ECO:0007669"/>
    <property type="project" value="TreeGrafter"/>
</dbReference>
<proteinExistence type="inferred from homology"/>
<reference evidence="9 10" key="1">
    <citation type="submission" date="2023-10" db="EMBL/GenBank/DDBJ databases">
        <title>Rubellicoccus peritrichatus gen. nov., sp. nov., isolated from an algae of coral reef tank.</title>
        <authorList>
            <person name="Luo J."/>
        </authorList>
    </citation>
    <scope>NUCLEOTIDE SEQUENCE [LARGE SCALE GENOMIC DNA]</scope>
    <source>
        <strain evidence="9 10">CR14</strain>
    </source>
</reference>
<name>A0AAQ3LDK6_9BACT</name>
<feature type="transmembrane region" description="Helical" evidence="8">
    <location>
        <begin position="85"/>
        <end position="106"/>
    </location>
</feature>
<evidence type="ECO:0000256" key="3">
    <source>
        <dbReference type="ARBA" id="ARBA00022448"/>
    </source>
</evidence>
<organism evidence="9 10">
    <name type="scientific">Rubellicoccus peritrichatus</name>
    <dbReference type="NCBI Taxonomy" id="3080537"/>
    <lineage>
        <taxon>Bacteria</taxon>
        <taxon>Pseudomonadati</taxon>
        <taxon>Verrucomicrobiota</taxon>
        <taxon>Opitutia</taxon>
        <taxon>Puniceicoccales</taxon>
        <taxon>Cerasicoccaceae</taxon>
        <taxon>Rubellicoccus</taxon>
    </lineage>
</organism>
<accession>A0AAQ3LDK6</accession>
<protein>
    <submittedName>
        <fullName evidence="9">AI-2E family transporter</fullName>
    </submittedName>
</protein>
<feature type="transmembrane region" description="Helical" evidence="8">
    <location>
        <begin position="177"/>
        <end position="198"/>
    </location>
</feature>
<keyword evidence="5 8" id="KW-0812">Transmembrane</keyword>
<dbReference type="Pfam" id="PF01594">
    <property type="entry name" value="AI-2E_transport"/>
    <property type="match status" value="1"/>
</dbReference>
<dbReference type="AlphaFoldDB" id="A0AAQ3LDK6"/>
<dbReference type="Proteomes" id="UP001304300">
    <property type="component" value="Chromosome"/>
</dbReference>
<sequence length="389" mass="42668">MSETEERNFFTPSQKRIVATGATVLAALFLIGALYGLFRVLQSFVSTFSDVLMPLAIAGVLALLLRPIVRLFQVKLKLGKVKSIVLLYALMIVVLSAGFSLALPVISKQVIDLIDYIPKFVSTTETFLNEKFPELIGSIQNTVGKEKFDGYMDELSGSLKSLISQSFSSLSKAGKKILSVFGTMAAYAVLPVYLFYLLDSKRNYGQDLEKELSFIKKEWRSDLVFLVEQFVDILVAFFRGQIVIGLILAVVLATGFSLVGLKFGLLLGGLIGILNIVPYLGTIIGITVVLPLAYFQPEGGWTLLGLCVFVFVAAQLFGDYVLTPRIMGKQTGMNPMLIIFSIFFWGTALGGILGMILAIPLTAFFLVFWRLLKQKYLPMLTNTGGASPA</sequence>
<evidence type="ECO:0000313" key="10">
    <source>
        <dbReference type="Proteomes" id="UP001304300"/>
    </source>
</evidence>
<evidence type="ECO:0000256" key="8">
    <source>
        <dbReference type="SAM" id="Phobius"/>
    </source>
</evidence>